<feature type="compositionally biased region" description="Polar residues" evidence="1">
    <location>
        <begin position="1"/>
        <end position="31"/>
    </location>
</feature>
<protein>
    <submittedName>
        <fullName evidence="2">Uncharacterized protein</fullName>
    </submittedName>
</protein>
<dbReference type="Proteomes" id="UP000319663">
    <property type="component" value="Unassembled WGS sequence"/>
</dbReference>
<sequence>MTSTPASASNHQHHTPTSSAEFSSHPNSNTHAHAHPSHLDSSAQLATTGYAPNDNQLAGLVEAATAAAGQDVSEWAAAAAVAAAAGAAGGHHQLDGYGGDIHIGDDGFGDAGFGGLGGGKTMRGSGSASGEQGHAPERSVSKKRKRGGEDPLDPALTAASAGVGFGTSQHQHQHQHERQQQESQQQQARLDGEDLDMRGLPAQSMSDIRAAGVHSAAALFRQPSSNKKYTRPPMSKLFSSLELSPENFLHLQAAAKAYMLDENHPERRDCVGQRGKGDTEMVKLRLWNCVRNFLETEGNGERFFGENVVNEGIGPRTHVWPRDQQKIISLVIPLLRRMVTNERQRQYAIETRKGGGTEERKRKKMDDSLQRFSPSQQYSTEEQLQMHHQSQQNHLPDDYTAPPPLPPIPAQIPVQGMELGLTDLLTDGYQATWDAIARSYEVYNQNYELDSLWAISGLQQQDWKGLVAAVDSHYQIVHNGGYGCPSVCEDAFINHIINSNSASNLPWRIGGSQNQPAKNEFASSIIRDISRVVRDALSGRRSEDHPIVSPHVPPPSAPPSAAVGMEQQSHIPNSSSSPQQAAIIPSQHYNPTGENLAPPAPNNQAVSSNTASTSGPSSLINLYINILQNSKRIIPQLSLPADQCPDLGTLRDVITRRYPGQITLQQQPVQGPLSLPSASSDPDSGSWRVKVWLPDGLASVSSDGEWTVALLSAGNVDWMDGSLKVLVDVAGESR</sequence>
<feature type="compositionally biased region" description="Basic and acidic residues" evidence="1">
    <location>
        <begin position="346"/>
        <end position="369"/>
    </location>
</feature>
<reference evidence="2 3" key="1">
    <citation type="submission" date="2019-06" db="EMBL/GenBank/DDBJ databases">
        <title>Wine fermentation using esterase from Monascus purpureus.</title>
        <authorList>
            <person name="Geng C."/>
            <person name="Zhang Y."/>
        </authorList>
    </citation>
    <scope>NUCLEOTIDE SEQUENCE [LARGE SCALE GENOMIC DNA]</scope>
    <source>
        <strain evidence="2">HQ1</strain>
    </source>
</reference>
<dbReference type="STRING" id="5098.A0A507QYP9"/>
<organism evidence="2 3">
    <name type="scientific">Monascus purpureus</name>
    <name type="common">Red mold</name>
    <name type="synonym">Monascus anka</name>
    <dbReference type="NCBI Taxonomy" id="5098"/>
    <lineage>
        <taxon>Eukaryota</taxon>
        <taxon>Fungi</taxon>
        <taxon>Dikarya</taxon>
        <taxon>Ascomycota</taxon>
        <taxon>Pezizomycotina</taxon>
        <taxon>Eurotiomycetes</taxon>
        <taxon>Eurotiomycetidae</taxon>
        <taxon>Eurotiales</taxon>
        <taxon>Aspergillaceae</taxon>
        <taxon>Monascus</taxon>
    </lineage>
</organism>
<feature type="region of interest" description="Disordered" evidence="1">
    <location>
        <begin position="114"/>
        <end position="190"/>
    </location>
</feature>
<feature type="region of interest" description="Disordered" evidence="1">
    <location>
        <begin position="1"/>
        <end position="40"/>
    </location>
</feature>
<evidence type="ECO:0000313" key="3">
    <source>
        <dbReference type="Proteomes" id="UP000319663"/>
    </source>
</evidence>
<feature type="region of interest" description="Disordered" evidence="1">
    <location>
        <begin position="346"/>
        <end position="408"/>
    </location>
</feature>
<gene>
    <name evidence="2" type="ORF">MPDQ_005447</name>
</gene>
<dbReference type="AlphaFoldDB" id="A0A507QYP9"/>
<evidence type="ECO:0000313" key="2">
    <source>
        <dbReference type="EMBL" id="TQB73800.1"/>
    </source>
</evidence>
<feature type="compositionally biased region" description="Polar residues" evidence="1">
    <location>
        <begin position="566"/>
        <end position="580"/>
    </location>
</feature>
<feature type="region of interest" description="Disordered" evidence="1">
    <location>
        <begin position="537"/>
        <end position="615"/>
    </location>
</feature>
<feature type="compositionally biased region" description="Polar residues" evidence="1">
    <location>
        <begin position="370"/>
        <end position="394"/>
    </location>
</feature>
<dbReference type="OrthoDB" id="426718at2759"/>
<accession>A0A507QYP9</accession>
<proteinExistence type="predicted"/>
<keyword evidence="3" id="KW-1185">Reference proteome</keyword>
<dbReference type="EMBL" id="VIFY01000039">
    <property type="protein sequence ID" value="TQB73800.1"/>
    <property type="molecule type" value="Genomic_DNA"/>
</dbReference>
<comment type="caution">
    <text evidence="2">The sequence shown here is derived from an EMBL/GenBank/DDBJ whole genome shotgun (WGS) entry which is preliminary data.</text>
</comment>
<name>A0A507QYP9_MONPU</name>
<evidence type="ECO:0000256" key="1">
    <source>
        <dbReference type="SAM" id="MobiDB-lite"/>
    </source>
</evidence>
<feature type="compositionally biased region" description="Basic and acidic residues" evidence="1">
    <location>
        <begin position="537"/>
        <end position="546"/>
    </location>
</feature>